<dbReference type="InterPro" id="IPR036691">
    <property type="entry name" value="Endo/exonu/phosph_ase_sf"/>
</dbReference>
<sequence length="299" mass="32407">MSIHGRTGAVATAARTAALLFLATSAVAFVAMVPTAAPGAALPQSATSEATAAGPVRPPFKVATFNVLFASHTDGRHPRRAAFAHSTVRTERAVRLFRRSGIDVAGLQELQRPARRTLRRLAPEFGIFAASTRSVVWRKDDFAFVDAHTIRTRTYRGRLARTPVVTLRQRATGQHLVVMSVHNPADTRGPAEAFRDEATQQQLSEALRHRRTADPVPLLVLGDMNARARFFCPFTASGDMHAAAGGSHVNGSCNVPSFTKGIDWIMGSTDVAFSRFRDDYDTRRATDHPLITAVARIAG</sequence>
<evidence type="ECO:0000259" key="1">
    <source>
        <dbReference type="Pfam" id="PF03372"/>
    </source>
</evidence>
<protein>
    <submittedName>
        <fullName evidence="2">Unannotated protein</fullName>
    </submittedName>
</protein>
<name>A0A6J7HUX5_9ZZZZ</name>
<dbReference type="GO" id="GO:0003824">
    <property type="term" value="F:catalytic activity"/>
    <property type="evidence" value="ECO:0007669"/>
    <property type="project" value="InterPro"/>
</dbReference>
<dbReference type="Gene3D" id="3.60.10.10">
    <property type="entry name" value="Endonuclease/exonuclease/phosphatase"/>
    <property type="match status" value="1"/>
</dbReference>
<dbReference type="AlphaFoldDB" id="A0A6J7HUX5"/>
<dbReference type="EMBL" id="CAFBMW010000004">
    <property type="protein sequence ID" value="CAB4923602.1"/>
    <property type="molecule type" value="Genomic_DNA"/>
</dbReference>
<organism evidence="2">
    <name type="scientific">freshwater metagenome</name>
    <dbReference type="NCBI Taxonomy" id="449393"/>
    <lineage>
        <taxon>unclassified sequences</taxon>
        <taxon>metagenomes</taxon>
        <taxon>ecological metagenomes</taxon>
    </lineage>
</organism>
<proteinExistence type="predicted"/>
<evidence type="ECO:0000313" key="2">
    <source>
        <dbReference type="EMBL" id="CAB4923602.1"/>
    </source>
</evidence>
<feature type="domain" description="Endonuclease/exonuclease/phosphatase" evidence="1">
    <location>
        <begin position="63"/>
        <end position="277"/>
    </location>
</feature>
<gene>
    <name evidence="2" type="ORF">UFOPK3662_00777</name>
</gene>
<reference evidence="2" key="1">
    <citation type="submission" date="2020-05" db="EMBL/GenBank/DDBJ databases">
        <authorList>
            <person name="Chiriac C."/>
            <person name="Salcher M."/>
            <person name="Ghai R."/>
            <person name="Kavagutti S V."/>
        </authorList>
    </citation>
    <scope>NUCLEOTIDE SEQUENCE</scope>
</reference>
<dbReference type="SUPFAM" id="SSF56219">
    <property type="entry name" value="DNase I-like"/>
    <property type="match status" value="1"/>
</dbReference>
<dbReference type="InterPro" id="IPR005135">
    <property type="entry name" value="Endo/exonuclease/phosphatase"/>
</dbReference>
<accession>A0A6J7HUX5</accession>
<dbReference type="Pfam" id="PF03372">
    <property type="entry name" value="Exo_endo_phos"/>
    <property type="match status" value="1"/>
</dbReference>